<evidence type="ECO:0000259" key="5">
    <source>
        <dbReference type="PROSITE" id="PS50931"/>
    </source>
</evidence>
<dbReference type="InterPro" id="IPR036390">
    <property type="entry name" value="WH_DNA-bd_sf"/>
</dbReference>
<dbReference type="Proteomes" id="UP000092504">
    <property type="component" value="Unassembled WGS sequence"/>
</dbReference>
<dbReference type="EMBL" id="MAJD01000002">
    <property type="protein sequence ID" value="OBX34306.1"/>
    <property type="molecule type" value="Genomic_DNA"/>
</dbReference>
<dbReference type="SUPFAM" id="SSF46785">
    <property type="entry name" value="Winged helix' DNA-binding domain"/>
    <property type="match status" value="1"/>
</dbReference>
<dbReference type="InterPro" id="IPR050176">
    <property type="entry name" value="LTTR"/>
</dbReference>
<name>A0A1B8NWC3_HALEL</name>
<evidence type="ECO:0000313" key="6">
    <source>
        <dbReference type="EMBL" id="OBX34306.1"/>
    </source>
</evidence>
<sequence length="292" mass="32990">MEPGSTPYVHICRRLRWFFTGGERLCLAQSTISWQVKQLERQIGTPLLYRIPNGVTLTEKGHAFYLRAQKVITANDETELWLSNNFHDRQIIRFATTDCYASCLLPSLLEYWKCQLPNIKVSLECSFSTDIWSRYKDDEFDIALAQHCPSDINAEPIRVESLEWVCARNSLACKQNPVPVALFEHGCPDRDIILNSLKGANRDYRVEFETYSYGGLVAAVESGTVVSALPKSTIPSTLKCLGSHYRLPRLPSLNVSLASPKKSKNDICSQLYDAVVWHLGKSAQGLTPEFIQ</sequence>
<dbReference type="GO" id="GO:0003677">
    <property type="term" value="F:DNA binding"/>
    <property type="evidence" value="ECO:0007669"/>
    <property type="project" value="UniProtKB-KW"/>
</dbReference>
<dbReference type="Pfam" id="PF00126">
    <property type="entry name" value="HTH_1"/>
    <property type="match status" value="1"/>
</dbReference>
<evidence type="ECO:0000313" key="7">
    <source>
        <dbReference type="Proteomes" id="UP000092504"/>
    </source>
</evidence>
<comment type="caution">
    <text evidence="6">The sequence shown here is derived from an EMBL/GenBank/DDBJ whole genome shotgun (WGS) entry which is preliminary data.</text>
</comment>
<comment type="similarity">
    <text evidence="1">Belongs to the LysR transcriptional regulatory family.</text>
</comment>
<evidence type="ECO:0000256" key="2">
    <source>
        <dbReference type="ARBA" id="ARBA00023015"/>
    </source>
</evidence>
<evidence type="ECO:0000256" key="1">
    <source>
        <dbReference type="ARBA" id="ARBA00009437"/>
    </source>
</evidence>
<dbReference type="InterPro" id="IPR000847">
    <property type="entry name" value="LysR_HTH_N"/>
</dbReference>
<keyword evidence="2" id="KW-0805">Transcription regulation</keyword>
<dbReference type="Gene3D" id="3.40.190.10">
    <property type="entry name" value="Periplasmic binding protein-like II"/>
    <property type="match status" value="2"/>
</dbReference>
<keyword evidence="4" id="KW-0804">Transcription</keyword>
<dbReference type="InterPro" id="IPR036388">
    <property type="entry name" value="WH-like_DNA-bd_sf"/>
</dbReference>
<dbReference type="InterPro" id="IPR005119">
    <property type="entry name" value="LysR_subst-bd"/>
</dbReference>
<dbReference type="PANTHER" id="PTHR30579:SF7">
    <property type="entry name" value="HTH-TYPE TRANSCRIPTIONAL REGULATOR LRHA-RELATED"/>
    <property type="match status" value="1"/>
</dbReference>
<dbReference type="PANTHER" id="PTHR30579">
    <property type="entry name" value="TRANSCRIPTIONAL REGULATOR"/>
    <property type="match status" value="1"/>
</dbReference>
<dbReference type="Pfam" id="PF03466">
    <property type="entry name" value="LysR_substrate"/>
    <property type="match status" value="1"/>
</dbReference>
<dbReference type="Gene3D" id="1.10.10.10">
    <property type="entry name" value="Winged helix-like DNA-binding domain superfamily/Winged helix DNA-binding domain"/>
    <property type="match status" value="1"/>
</dbReference>
<evidence type="ECO:0000256" key="4">
    <source>
        <dbReference type="ARBA" id="ARBA00023163"/>
    </source>
</evidence>
<reference evidence="6 7" key="1">
    <citation type="submission" date="2016-06" db="EMBL/GenBank/DDBJ databases">
        <title>Genome sequence of halotolerant plant growth promoting strain of Halomonas elongata HEK1 isolated from salterns of Rann of Kutch, Gujarat, India.</title>
        <authorList>
            <person name="Gaba S."/>
            <person name="Singh R.N."/>
            <person name="Abrol S."/>
            <person name="Kaushik R."/>
            <person name="Saxena A.K."/>
        </authorList>
    </citation>
    <scope>NUCLEOTIDE SEQUENCE [LARGE SCALE GENOMIC DNA]</scope>
    <source>
        <strain evidence="6 7">HEK1</strain>
    </source>
</reference>
<evidence type="ECO:0000256" key="3">
    <source>
        <dbReference type="ARBA" id="ARBA00023125"/>
    </source>
</evidence>
<dbReference type="GO" id="GO:0003700">
    <property type="term" value="F:DNA-binding transcription factor activity"/>
    <property type="evidence" value="ECO:0007669"/>
    <property type="project" value="InterPro"/>
</dbReference>
<proteinExistence type="inferred from homology"/>
<dbReference type="SUPFAM" id="SSF53850">
    <property type="entry name" value="Periplasmic binding protein-like II"/>
    <property type="match status" value="1"/>
</dbReference>
<accession>A0A1B8NWC3</accession>
<gene>
    <name evidence="6" type="primary">gltC_3</name>
    <name evidence="6" type="ORF">A8U91_03359</name>
</gene>
<keyword evidence="3" id="KW-0238">DNA-binding</keyword>
<organism evidence="6 7">
    <name type="scientific">Halomonas elongata</name>
    <dbReference type="NCBI Taxonomy" id="2746"/>
    <lineage>
        <taxon>Bacteria</taxon>
        <taxon>Pseudomonadati</taxon>
        <taxon>Pseudomonadota</taxon>
        <taxon>Gammaproteobacteria</taxon>
        <taxon>Oceanospirillales</taxon>
        <taxon>Halomonadaceae</taxon>
        <taxon>Halomonas</taxon>
    </lineage>
</organism>
<dbReference type="PROSITE" id="PS50931">
    <property type="entry name" value="HTH_LYSR"/>
    <property type="match status" value="1"/>
</dbReference>
<feature type="domain" description="HTH lysR-type" evidence="5">
    <location>
        <begin position="23"/>
        <end position="58"/>
    </location>
</feature>
<dbReference type="AlphaFoldDB" id="A0A1B8NWC3"/>
<protein>
    <submittedName>
        <fullName evidence="6">HTH-type transcriptional regulator GltC</fullName>
    </submittedName>
</protein>